<dbReference type="PROSITE" id="PS51127">
    <property type="entry name" value="BIG1"/>
    <property type="match status" value="1"/>
</dbReference>
<comment type="similarity">
    <text evidence="1">Belongs to the intimin/invasin family.</text>
</comment>
<dbReference type="InterPro" id="IPR003344">
    <property type="entry name" value="Big_1_dom"/>
</dbReference>
<sequence>MDKKLLSLVILFIATFIFFVAILFFNEPLSQLTRATEETQPSPETSLIFAWPLTVKADGTQSSQINVFIRNDKNKLITNKRVELRSSLGDIKNIIVSSDTNGKTTFELTSKVPGTADVTAVVEGIKIKNALTIKFVE</sequence>
<dbReference type="Gene3D" id="2.60.40.10">
    <property type="entry name" value="Immunoglobulins"/>
    <property type="match status" value="1"/>
</dbReference>
<evidence type="ECO:0000259" key="3">
    <source>
        <dbReference type="PROSITE" id="PS51127"/>
    </source>
</evidence>
<evidence type="ECO:0000313" key="5">
    <source>
        <dbReference type="Proteomes" id="UP000177199"/>
    </source>
</evidence>
<gene>
    <name evidence="4" type="ORF">A3F29_00055</name>
</gene>
<dbReference type="SUPFAM" id="SSF49373">
    <property type="entry name" value="Invasin/intimin cell-adhesion fragments"/>
    <property type="match status" value="1"/>
</dbReference>
<protein>
    <recommendedName>
        <fullName evidence="3">Big-1 domain-containing protein</fullName>
    </recommendedName>
</protein>
<keyword evidence="2" id="KW-0472">Membrane</keyword>
<dbReference type="SMART" id="SM00634">
    <property type="entry name" value="BID_1"/>
    <property type="match status" value="1"/>
</dbReference>
<dbReference type="Proteomes" id="UP000177199">
    <property type="component" value="Unassembled WGS sequence"/>
</dbReference>
<organism evidence="4 5">
    <name type="scientific">Candidatus Roizmanbacteria bacterium RIFCSPHIGHO2_12_FULL_33_9</name>
    <dbReference type="NCBI Taxonomy" id="1802045"/>
    <lineage>
        <taxon>Bacteria</taxon>
        <taxon>Candidatus Roizmaniibacteriota</taxon>
    </lineage>
</organism>
<feature type="domain" description="Big-1" evidence="3">
    <location>
        <begin position="45"/>
        <end position="136"/>
    </location>
</feature>
<evidence type="ECO:0000313" key="4">
    <source>
        <dbReference type="EMBL" id="OGK31629.1"/>
    </source>
</evidence>
<dbReference type="EMBL" id="MFZV01000002">
    <property type="protein sequence ID" value="OGK31629.1"/>
    <property type="molecule type" value="Genomic_DNA"/>
</dbReference>
<dbReference type="InterPro" id="IPR013783">
    <property type="entry name" value="Ig-like_fold"/>
</dbReference>
<dbReference type="InterPro" id="IPR015217">
    <property type="entry name" value="Invasin_dom_3"/>
</dbReference>
<accession>A0A1F7HK98</accession>
<keyword evidence="2" id="KW-1133">Transmembrane helix</keyword>
<dbReference type="AlphaFoldDB" id="A0A1F7HK98"/>
<reference evidence="4 5" key="1">
    <citation type="journal article" date="2016" name="Nat. Commun.">
        <title>Thousands of microbial genomes shed light on interconnected biogeochemical processes in an aquifer system.</title>
        <authorList>
            <person name="Anantharaman K."/>
            <person name="Brown C.T."/>
            <person name="Hug L.A."/>
            <person name="Sharon I."/>
            <person name="Castelle C.J."/>
            <person name="Probst A.J."/>
            <person name="Thomas B.C."/>
            <person name="Singh A."/>
            <person name="Wilkins M.J."/>
            <person name="Karaoz U."/>
            <person name="Brodie E.L."/>
            <person name="Williams K.H."/>
            <person name="Hubbard S.S."/>
            <person name="Banfield J.F."/>
        </authorList>
    </citation>
    <scope>NUCLEOTIDE SEQUENCE [LARGE SCALE GENOMIC DNA]</scope>
</reference>
<feature type="transmembrane region" description="Helical" evidence="2">
    <location>
        <begin position="6"/>
        <end position="25"/>
    </location>
</feature>
<name>A0A1F7HK98_9BACT</name>
<evidence type="ECO:0000256" key="2">
    <source>
        <dbReference type="SAM" id="Phobius"/>
    </source>
</evidence>
<dbReference type="InterPro" id="IPR008964">
    <property type="entry name" value="Invasin/intimin_cell_adhesion"/>
</dbReference>
<evidence type="ECO:0000256" key="1">
    <source>
        <dbReference type="ARBA" id="ARBA00010116"/>
    </source>
</evidence>
<comment type="caution">
    <text evidence="4">The sequence shown here is derived from an EMBL/GenBank/DDBJ whole genome shotgun (WGS) entry which is preliminary data.</text>
</comment>
<proteinExistence type="inferred from homology"/>
<keyword evidence="2" id="KW-0812">Transmembrane</keyword>
<dbReference type="Pfam" id="PF09134">
    <property type="entry name" value="Invasin_D3"/>
    <property type="match status" value="1"/>
</dbReference>